<accession>A0A1H1S3X6</accession>
<dbReference type="STRING" id="652787.SAMN05216490_1131"/>
<evidence type="ECO:0000313" key="3">
    <source>
        <dbReference type="EMBL" id="SDS42603.1"/>
    </source>
</evidence>
<keyword evidence="4" id="KW-1185">Reference proteome</keyword>
<dbReference type="CDD" id="cd03394">
    <property type="entry name" value="PAP2_like_5"/>
    <property type="match status" value="1"/>
</dbReference>
<dbReference type="PANTHER" id="PTHR14969">
    <property type="entry name" value="SPHINGOSINE-1-PHOSPHATE PHOSPHOHYDROLASE"/>
    <property type="match status" value="1"/>
</dbReference>
<gene>
    <name evidence="3" type="ORF">SAMN05216490_1131</name>
</gene>
<reference evidence="3 4" key="1">
    <citation type="submission" date="2016-10" db="EMBL/GenBank/DDBJ databases">
        <authorList>
            <person name="de Groot N.N."/>
        </authorList>
    </citation>
    <scope>NUCLEOTIDE SEQUENCE [LARGE SCALE GENOMIC DNA]</scope>
    <source>
        <strain evidence="3 4">MP1X4</strain>
    </source>
</reference>
<dbReference type="Gene3D" id="1.20.144.10">
    <property type="entry name" value="Phosphatidic acid phosphatase type 2/haloperoxidase"/>
    <property type="match status" value="1"/>
</dbReference>
<dbReference type="SMART" id="SM00014">
    <property type="entry name" value="acidPPc"/>
    <property type="match status" value="1"/>
</dbReference>
<dbReference type="PANTHER" id="PTHR14969:SF13">
    <property type="entry name" value="AT30094P"/>
    <property type="match status" value="1"/>
</dbReference>
<feature type="chain" id="PRO_5009259576" evidence="1">
    <location>
        <begin position="19"/>
        <end position="266"/>
    </location>
</feature>
<dbReference type="InterPro" id="IPR036938">
    <property type="entry name" value="PAP2/HPO_sf"/>
</dbReference>
<proteinExistence type="predicted"/>
<dbReference type="InterPro" id="IPR000326">
    <property type="entry name" value="PAP2/HPO"/>
</dbReference>
<evidence type="ECO:0000256" key="1">
    <source>
        <dbReference type="SAM" id="SignalP"/>
    </source>
</evidence>
<keyword evidence="1" id="KW-0732">Signal</keyword>
<organism evidence="3 4">
    <name type="scientific">Mucilaginibacter mallensis</name>
    <dbReference type="NCBI Taxonomy" id="652787"/>
    <lineage>
        <taxon>Bacteria</taxon>
        <taxon>Pseudomonadati</taxon>
        <taxon>Bacteroidota</taxon>
        <taxon>Sphingobacteriia</taxon>
        <taxon>Sphingobacteriales</taxon>
        <taxon>Sphingobacteriaceae</taxon>
        <taxon>Mucilaginibacter</taxon>
    </lineage>
</organism>
<sequence length="266" mass="29206">MRKIVFVLFCFISFEANAQVTADTTKKVNRLDTVKKDLFTAPDTVKRLHSNPLSFIPPAIAIAYGASSFFITPVRHIDYYLKGEIAKTNPNFSTKAETYFLFTPIVMVYGLNLIGVQGKNTFIDRTALLGLSGLIAGGTEEITKHVSHRLRPNGQDYLSFPSGHTTAAFVGAEFLAQEYSEKSPIYTVIGYTAAVTTGIFRMYNRDHWFSDVVAGAGLGVISTKAAYFVYPYLRNALTHKGKHGKSAMIMPTYQDGTVGLSFAAGL</sequence>
<name>A0A1H1S3X6_MUCMA</name>
<evidence type="ECO:0000313" key="4">
    <source>
        <dbReference type="Proteomes" id="UP000199679"/>
    </source>
</evidence>
<dbReference type="SUPFAM" id="SSF48317">
    <property type="entry name" value="Acid phosphatase/Vanadium-dependent haloperoxidase"/>
    <property type="match status" value="1"/>
</dbReference>
<dbReference type="Pfam" id="PF01569">
    <property type="entry name" value="PAP2"/>
    <property type="match status" value="1"/>
</dbReference>
<protein>
    <submittedName>
        <fullName evidence="3">PAP2 superfamily protein</fullName>
    </submittedName>
</protein>
<dbReference type="AlphaFoldDB" id="A0A1H1S3X6"/>
<evidence type="ECO:0000259" key="2">
    <source>
        <dbReference type="SMART" id="SM00014"/>
    </source>
</evidence>
<dbReference type="OrthoDB" id="9773582at2"/>
<dbReference type="EMBL" id="LT629740">
    <property type="protein sequence ID" value="SDS42603.1"/>
    <property type="molecule type" value="Genomic_DNA"/>
</dbReference>
<dbReference type="Proteomes" id="UP000199679">
    <property type="component" value="Chromosome I"/>
</dbReference>
<feature type="domain" description="Phosphatidic acid phosphatase type 2/haloperoxidase" evidence="2">
    <location>
        <begin position="129"/>
        <end position="227"/>
    </location>
</feature>
<dbReference type="RefSeq" id="WP_091370174.1">
    <property type="nucleotide sequence ID" value="NZ_LT629740.1"/>
</dbReference>
<feature type="signal peptide" evidence="1">
    <location>
        <begin position="1"/>
        <end position="18"/>
    </location>
</feature>